<accession>A0A917I9Y6</accession>
<comment type="caution">
    <text evidence="1">The sequence shown here is derived from an EMBL/GenBank/DDBJ whole genome shotgun (WGS) entry which is preliminary data.</text>
</comment>
<dbReference type="Proteomes" id="UP000603912">
    <property type="component" value="Unassembled WGS sequence"/>
</dbReference>
<reference evidence="1" key="1">
    <citation type="journal article" date="2014" name="Int. J. Syst. Evol. Microbiol.">
        <title>Complete genome sequence of Corynebacterium casei LMG S-19264T (=DSM 44701T), isolated from a smear-ripened cheese.</title>
        <authorList>
            <consortium name="US DOE Joint Genome Institute (JGI-PGF)"/>
            <person name="Walter F."/>
            <person name="Albersmeier A."/>
            <person name="Kalinowski J."/>
            <person name="Ruckert C."/>
        </authorList>
    </citation>
    <scope>NUCLEOTIDE SEQUENCE</scope>
    <source>
        <strain evidence="1">CGMCC 1.12214</strain>
    </source>
</reference>
<evidence type="ECO:0000313" key="1">
    <source>
        <dbReference type="EMBL" id="GGH31208.1"/>
    </source>
</evidence>
<dbReference type="EMBL" id="BMES01000003">
    <property type="protein sequence ID" value="GGH31208.1"/>
    <property type="molecule type" value="Genomic_DNA"/>
</dbReference>
<proteinExistence type="predicted"/>
<evidence type="ECO:0000313" key="2">
    <source>
        <dbReference type="Proteomes" id="UP000603912"/>
    </source>
</evidence>
<protein>
    <submittedName>
        <fullName evidence="1">Uncharacterized protein</fullName>
    </submittedName>
</protein>
<reference evidence="1" key="2">
    <citation type="submission" date="2020-09" db="EMBL/GenBank/DDBJ databases">
        <authorList>
            <person name="Sun Q."/>
            <person name="Zhou Y."/>
        </authorList>
    </citation>
    <scope>NUCLEOTIDE SEQUENCE</scope>
    <source>
        <strain evidence="1">CGMCC 1.12214</strain>
    </source>
</reference>
<dbReference type="SUPFAM" id="SSF117074">
    <property type="entry name" value="Hypothetical protein PA1324"/>
    <property type="match status" value="1"/>
</dbReference>
<name>A0A917I9Y6_9HYPH</name>
<organism evidence="1 2">
    <name type="scientific">Alsobacter metallidurans</name>
    <dbReference type="NCBI Taxonomy" id="340221"/>
    <lineage>
        <taxon>Bacteria</taxon>
        <taxon>Pseudomonadati</taxon>
        <taxon>Pseudomonadota</taxon>
        <taxon>Alphaproteobacteria</taxon>
        <taxon>Hyphomicrobiales</taxon>
        <taxon>Alsobacteraceae</taxon>
        <taxon>Alsobacter</taxon>
    </lineage>
</organism>
<sequence length="160" mass="17502">MAGLTACVQQQKIETSFDDAMAAHAKAQLETGEATIKGSAFLRKPSGNFATAGGEWVYLIPATPYAEERFRKLFSDGRYNSAVFGNGVAPADPRYSDAMRKLKAHKDGSFRFENVKPGRYFVSTTLTWLPKDEYLPHGGAIFDEVTVKGDETAEVILSGK</sequence>
<dbReference type="AlphaFoldDB" id="A0A917I9Y6"/>
<keyword evidence="2" id="KW-1185">Reference proteome</keyword>
<gene>
    <name evidence="1" type="ORF">GCM10007036_42250</name>
</gene>